<accession>A0ABW2X2C1</accession>
<comment type="caution">
    <text evidence="1">The sequence shown here is derived from an EMBL/GenBank/DDBJ whole genome shotgun (WGS) entry which is preliminary data.</text>
</comment>
<dbReference type="Proteomes" id="UP001596915">
    <property type="component" value="Unassembled WGS sequence"/>
</dbReference>
<gene>
    <name evidence="1" type="ORF">ACFQ2K_30235</name>
</gene>
<protein>
    <submittedName>
        <fullName evidence="1">Uncharacterized protein</fullName>
    </submittedName>
</protein>
<evidence type="ECO:0000313" key="1">
    <source>
        <dbReference type="EMBL" id="MFD0626355.1"/>
    </source>
</evidence>
<name>A0ABW2X2C1_9ACTN</name>
<dbReference type="EMBL" id="JBHTGL010000008">
    <property type="protein sequence ID" value="MFD0626355.1"/>
    <property type="molecule type" value="Genomic_DNA"/>
</dbReference>
<organism evidence="1 2">
    <name type="scientific">Streptomyces sanglieri</name>
    <dbReference type="NCBI Taxonomy" id="193460"/>
    <lineage>
        <taxon>Bacteria</taxon>
        <taxon>Bacillati</taxon>
        <taxon>Actinomycetota</taxon>
        <taxon>Actinomycetes</taxon>
        <taxon>Kitasatosporales</taxon>
        <taxon>Streptomycetaceae</taxon>
        <taxon>Streptomyces</taxon>
    </lineage>
</organism>
<sequence length="71" mass="8029">MFTDWLLWARRHPRTVDVVVAVLLWAFAVFSSTLTDARIVRAPTLTFSLAAAVPPPSCSSATADIRARWWW</sequence>
<proteinExistence type="predicted"/>
<reference evidence="2" key="1">
    <citation type="journal article" date="2019" name="Int. J. Syst. Evol. Microbiol.">
        <title>The Global Catalogue of Microorganisms (GCM) 10K type strain sequencing project: providing services to taxonomists for standard genome sequencing and annotation.</title>
        <authorList>
            <consortium name="The Broad Institute Genomics Platform"/>
            <consortium name="The Broad Institute Genome Sequencing Center for Infectious Disease"/>
            <person name="Wu L."/>
            <person name="Ma J."/>
        </authorList>
    </citation>
    <scope>NUCLEOTIDE SEQUENCE [LARGE SCALE GENOMIC DNA]</scope>
    <source>
        <strain evidence="2">JCM 12607</strain>
    </source>
</reference>
<evidence type="ECO:0000313" key="2">
    <source>
        <dbReference type="Proteomes" id="UP001596915"/>
    </source>
</evidence>
<keyword evidence="2" id="KW-1185">Reference proteome</keyword>